<accession>A0A386HL22</accession>
<dbReference type="GO" id="GO:0016773">
    <property type="term" value="F:phosphotransferase activity, alcohol group as acceptor"/>
    <property type="evidence" value="ECO:0007669"/>
    <property type="project" value="InterPro"/>
</dbReference>
<dbReference type="GO" id="GO:0006040">
    <property type="term" value="P:amino sugar metabolic process"/>
    <property type="evidence" value="ECO:0007669"/>
    <property type="project" value="InterPro"/>
</dbReference>
<keyword evidence="2" id="KW-1185">Reference proteome</keyword>
<evidence type="ECO:0000313" key="2">
    <source>
        <dbReference type="Proteomes" id="UP000266118"/>
    </source>
</evidence>
<name>A0A386HL22_9BACT</name>
<dbReference type="SUPFAM" id="SSF53067">
    <property type="entry name" value="Actin-like ATPase domain"/>
    <property type="match status" value="1"/>
</dbReference>
<gene>
    <name evidence="1" type="ORF">D6B99_01175</name>
</gene>
<dbReference type="EMBL" id="CP032489">
    <property type="protein sequence ID" value="AYD46352.1"/>
    <property type="molecule type" value="Genomic_DNA"/>
</dbReference>
<dbReference type="AlphaFoldDB" id="A0A386HL22"/>
<dbReference type="PANTHER" id="PTHR30605:SF0">
    <property type="entry name" value="ANHYDRO-N-ACETYLMURAMIC ACID KINASE"/>
    <property type="match status" value="1"/>
</dbReference>
<proteinExistence type="predicted"/>
<dbReference type="NCBIfam" id="NF007144">
    <property type="entry name" value="PRK09585.2-3"/>
    <property type="match status" value="1"/>
</dbReference>
<evidence type="ECO:0000313" key="1">
    <source>
        <dbReference type="EMBL" id="AYD46352.1"/>
    </source>
</evidence>
<dbReference type="RefSeq" id="WP_119984290.1">
    <property type="nucleotide sequence ID" value="NZ_CP032489.1"/>
</dbReference>
<reference evidence="1 2" key="1">
    <citation type="submission" date="2018-09" db="EMBL/GenBank/DDBJ databases">
        <title>Arachidicoccus sp. nov., a bacterium isolated from soil.</title>
        <authorList>
            <person name="Weon H.-Y."/>
            <person name="Kwon S.-W."/>
            <person name="Lee S.A."/>
        </authorList>
    </citation>
    <scope>NUCLEOTIDE SEQUENCE [LARGE SCALE GENOMIC DNA]</scope>
    <source>
        <strain evidence="1 2">KIS59-12</strain>
    </source>
</reference>
<dbReference type="OrthoDB" id="9763949at2"/>
<dbReference type="Pfam" id="PF03702">
    <property type="entry name" value="AnmK"/>
    <property type="match status" value="1"/>
</dbReference>
<dbReference type="KEGG" id="ark:D6B99_01175"/>
<dbReference type="InterPro" id="IPR005338">
    <property type="entry name" value="Anhydro_N_Ac-Mur_kinase"/>
</dbReference>
<keyword evidence="1" id="KW-0418">Kinase</keyword>
<dbReference type="PANTHER" id="PTHR30605">
    <property type="entry name" value="ANHYDRO-N-ACETYLMURAMIC ACID KINASE"/>
    <property type="match status" value="1"/>
</dbReference>
<sequence>MIYRVIGLMSGSSLDGLDIAFVTFEEIRGEWSFSINNAETNDFKYNWKERLSQASQLNAFEFVQLDNDFGRYIGDQVNSFIKKYQLEHQIQMIASHGHTIFHNPQKFITTQIGNAAQIAAITSTNVISDLRALDVALGGEGAPIVPIGEKFLFNNYNCFLNLGGIANIAIHEQENVNAFDICVANQALNFFAEKAGFPFDENGDLAANGNVNDELLDQLNSLLYYQKEGAKSLSNQYLKEEILPVVESFHLNPEDCLRTYTEHMAIQIMHAVTHKSNRRSLQILVTGGGAYNQFLIIRLKELLAVHQIDIIIPDDKIIQYKEALIMAFLGLLRWREENTVLNNTGAKRPSIGGAVWIGQQY</sequence>
<dbReference type="Proteomes" id="UP000266118">
    <property type="component" value="Chromosome"/>
</dbReference>
<keyword evidence="1" id="KW-0808">Transferase</keyword>
<dbReference type="EC" id="2.7.1.170" evidence="1"/>
<dbReference type="GO" id="GO:0009254">
    <property type="term" value="P:peptidoglycan turnover"/>
    <property type="evidence" value="ECO:0007669"/>
    <property type="project" value="InterPro"/>
</dbReference>
<dbReference type="Gene3D" id="3.30.420.40">
    <property type="match status" value="2"/>
</dbReference>
<dbReference type="InterPro" id="IPR043129">
    <property type="entry name" value="ATPase_NBD"/>
</dbReference>
<protein>
    <submittedName>
        <fullName evidence="1">Anhydro-N-acetylmuramic acid kinase</fullName>
        <ecNumber evidence="1">2.7.1.170</ecNumber>
    </submittedName>
</protein>
<dbReference type="GO" id="GO:0005524">
    <property type="term" value="F:ATP binding"/>
    <property type="evidence" value="ECO:0007669"/>
    <property type="project" value="InterPro"/>
</dbReference>
<dbReference type="GO" id="GO:0016301">
    <property type="term" value="F:kinase activity"/>
    <property type="evidence" value="ECO:0007669"/>
    <property type="project" value="UniProtKB-KW"/>
</dbReference>
<organism evidence="1 2">
    <name type="scientific">Arachidicoccus soli</name>
    <dbReference type="NCBI Taxonomy" id="2341117"/>
    <lineage>
        <taxon>Bacteria</taxon>
        <taxon>Pseudomonadati</taxon>
        <taxon>Bacteroidota</taxon>
        <taxon>Chitinophagia</taxon>
        <taxon>Chitinophagales</taxon>
        <taxon>Chitinophagaceae</taxon>
        <taxon>Arachidicoccus</taxon>
    </lineage>
</organism>